<reference evidence="1 2" key="1">
    <citation type="submission" date="2019-12" db="EMBL/GenBank/DDBJ databases">
        <title>Chromosome-level assembly of the Caenorhabditis remanei genome.</title>
        <authorList>
            <person name="Teterina A.A."/>
            <person name="Willis J.H."/>
            <person name="Phillips P.C."/>
        </authorList>
    </citation>
    <scope>NUCLEOTIDE SEQUENCE [LARGE SCALE GENOMIC DNA]</scope>
    <source>
        <strain evidence="1 2">PX506</strain>
        <tissue evidence="1">Whole organism</tissue>
    </source>
</reference>
<sequence>MGSPSDEDDSDLDELVSLRPTPKRKRLLLPEKVNESSSLSFKLQKRCRDGQVSARSEDKKNRICEIVKQMGKAENNCATDIAINATQSDQLKDFQSRLKSNIDFFLEKFNSTHNFRERHEKKGFEKQILPNKAEFETFFRLAIGGEAPGKLAMQMRFCAVQCDTIRRSAASAVFFLAFLKKRELENTDVVTPVADSEGFITKQIEELSAKPIHMKAEIIVSFYQWYELLEPARASPLKLLSCNYVEARARRKENTTMITVIRGLLHFLSSVNVIEMSSFKSPTAESKLIWHSVRQASRLGTRVKGGTINQKICSLSSE</sequence>
<dbReference type="KEGG" id="crq:GCK72_003615"/>
<dbReference type="CTD" id="78773662"/>
<dbReference type="RefSeq" id="XP_053588342.1">
    <property type="nucleotide sequence ID" value="XM_053724148.1"/>
</dbReference>
<organism evidence="1 2">
    <name type="scientific">Caenorhabditis remanei</name>
    <name type="common">Caenorhabditis vulgaris</name>
    <dbReference type="NCBI Taxonomy" id="31234"/>
    <lineage>
        <taxon>Eukaryota</taxon>
        <taxon>Metazoa</taxon>
        <taxon>Ecdysozoa</taxon>
        <taxon>Nematoda</taxon>
        <taxon>Chromadorea</taxon>
        <taxon>Rhabditida</taxon>
        <taxon>Rhabditina</taxon>
        <taxon>Rhabditomorpha</taxon>
        <taxon>Rhabditoidea</taxon>
        <taxon>Rhabditidae</taxon>
        <taxon>Peloderinae</taxon>
        <taxon>Caenorhabditis</taxon>
    </lineage>
</organism>
<name>A0A6A5H763_CAERE</name>
<comment type="caution">
    <text evidence="1">The sequence shown here is derived from an EMBL/GenBank/DDBJ whole genome shotgun (WGS) entry which is preliminary data.</text>
</comment>
<dbReference type="AlphaFoldDB" id="A0A6A5H763"/>
<proteinExistence type="predicted"/>
<evidence type="ECO:0000313" key="2">
    <source>
        <dbReference type="Proteomes" id="UP000483820"/>
    </source>
</evidence>
<dbReference type="EMBL" id="WUAV01000002">
    <property type="protein sequence ID" value="KAF1763670.1"/>
    <property type="molecule type" value="Genomic_DNA"/>
</dbReference>
<dbReference type="Proteomes" id="UP000483820">
    <property type="component" value="Chromosome II"/>
</dbReference>
<dbReference type="GeneID" id="78773662"/>
<evidence type="ECO:0000313" key="1">
    <source>
        <dbReference type="EMBL" id="KAF1763670.1"/>
    </source>
</evidence>
<accession>A0A6A5H763</accession>
<protein>
    <submittedName>
        <fullName evidence="1">Uncharacterized protein</fullName>
    </submittedName>
</protein>
<gene>
    <name evidence="1" type="ORF">GCK72_003615</name>
</gene>